<dbReference type="EMBL" id="CADIKZ010000001">
    <property type="protein sequence ID" value="CAB3820606.1"/>
    <property type="molecule type" value="Genomic_DNA"/>
</dbReference>
<evidence type="ECO:0000259" key="2">
    <source>
        <dbReference type="Pfam" id="PF07553"/>
    </source>
</evidence>
<evidence type="ECO:0000256" key="1">
    <source>
        <dbReference type="SAM" id="SignalP"/>
    </source>
</evidence>
<gene>
    <name evidence="3" type="ORF">LMG26788_00246</name>
</gene>
<sequence length="131" mass="13941">MKKTIARACISLITLATLGTTSAWAQELTIPQKNAVRSAKQYLSFAGFSRSGLIQQLSSDAGDGYKVADATIAVDSLKVDWNQQAARSAQNYVDMMGFSCKGLMQQLSSSAGDRYTKSEAAYGAKAVGVCQ</sequence>
<evidence type="ECO:0000313" key="3">
    <source>
        <dbReference type="EMBL" id="CAB3820606.1"/>
    </source>
</evidence>
<organism evidence="3 4">
    <name type="scientific">Achromobacter pulmonis</name>
    <dbReference type="NCBI Taxonomy" id="1389932"/>
    <lineage>
        <taxon>Bacteria</taxon>
        <taxon>Pseudomonadati</taxon>
        <taxon>Pseudomonadota</taxon>
        <taxon>Betaproteobacteria</taxon>
        <taxon>Burkholderiales</taxon>
        <taxon>Alcaligenaceae</taxon>
        <taxon>Achromobacter</taxon>
    </lineage>
</organism>
<feature type="domain" description="Putative host cell surface-exposed lipoprotein Ltp-like HTH region" evidence="2">
    <location>
        <begin position="80"/>
        <end position="123"/>
    </location>
</feature>
<protein>
    <recommendedName>
        <fullName evidence="2">Putative host cell surface-exposed lipoprotein Ltp-like HTH region domain-containing protein</fullName>
    </recommendedName>
</protein>
<name>A0A6S7BVN8_9BURK</name>
<keyword evidence="4" id="KW-1185">Reference proteome</keyword>
<dbReference type="Gene3D" id="1.10.10.10">
    <property type="entry name" value="Winged helix-like DNA-binding domain superfamily/Winged helix DNA-binding domain"/>
    <property type="match status" value="2"/>
</dbReference>
<dbReference type="Proteomes" id="UP000494203">
    <property type="component" value="Unassembled WGS sequence"/>
</dbReference>
<proteinExistence type="predicted"/>
<dbReference type="InterPro" id="IPR011434">
    <property type="entry name" value="Ltp-like_HTH"/>
</dbReference>
<dbReference type="RefSeq" id="WP_175135336.1">
    <property type="nucleotide sequence ID" value="NZ_CADIJV010000037.1"/>
</dbReference>
<keyword evidence="1" id="KW-0732">Signal</keyword>
<reference evidence="3 4" key="1">
    <citation type="submission" date="2020-04" db="EMBL/GenBank/DDBJ databases">
        <authorList>
            <person name="De Canck E."/>
        </authorList>
    </citation>
    <scope>NUCLEOTIDE SEQUENCE [LARGE SCALE GENOMIC DNA]</scope>
    <source>
        <strain evidence="3 4">LMG 26788</strain>
    </source>
</reference>
<feature type="domain" description="Putative host cell surface-exposed lipoprotein Ltp-like HTH region" evidence="2">
    <location>
        <begin position="32"/>
        <end position="77"/>
    </location>
</feature>
<feature type="signal peptide" evidence="1">
    <location>
        <begin position="1"/>
        <end position="25"/>
    </location>
</feature>
<feature type="chain" id="PRO_5028867714" description="Putative host cell surface-exposed lipoprotein Ltp-like HTH region domain-containing protein" evidence="1">
    <location>
        <begin position="26"/>
        <end position="131"/>
    </location>
</feature>
<dbReference type="InterPro" id="IPR036388">
    <property type="entry name" value="WH-like_DNA-bd_sf"/>
</dbReference>
<dbReference type="Pfam" id="PF07553">
    <property type="entry name" value="Lipoprotein_Ltp"/>
    <property type="match status" value="2"/>
</dbReference>
<dbReference type="AlphaFoldDB" id="A0A6S7BVN8"/>
<accession>A0A6S7BVN8</accession>
<evidence type="ECO:0000313" key="4">
    <source>
        <dbReference type="Proteomes" id="UP000494203"/>
    </source>
</evidence>